<dbReference type="PANTHER" id="PTHR31885:SF6">
    <property type="entry name" value="GH04784P"/>
    <property type="match status" value="1"/>
</dbReference>
<gene>
    <name evidence="7" type="ORF">B8W67_00055</name>
</gene>
<dbReference type="EMBL" id="NCXO01000001">
    <property type="protein sequence ID" value="OSC36104.1"/>
    <property type="molecule type" value="Genomic_DNA"/>
</dbReference>
<dbReference type="PANTHER" id="PTHR31885">
    <property type="entry name" value="GH04784P"/>
    <property type="match status" value="1"/>
</dbReference>
<protein>
    <recommendedName>
        <fullName evidence="9">Lysoplasmalogenase</fullName>
    </recommendedName>
</protein>
<comment type="caution">
    <text evidence="7">The sequence shown here is derived from an EMBL/GenBank/DDBJ whole genome shotgun (WGS) entry which is preliminary data.</text>
</comment>
<dbReference type="GO" id="GO:0016787">
    <property type="term" value="F:hydrolase activity"/>
    <property type="evidence" value="ECO:0007669"/>
    <property type="project" value="TreeGrafter"/>
</dbReference>
<evidence type="ECO:0000256" key="3">
    <source>
        <dbReference type="ARBA" id="ARBA00022692"/>
    </source>
</evidence>
<keyword evidence="4 6" id="KW-1133">Transmembrane helix</keyword>
<feature type="transmembrane region" description="Helical" evidence="6">
    <location>
        <begin position="60"/>
        <end position="78"/>
    </location>
</feature>
<evidence type="ECO:0000256" key="5">
    <source>
        <dbReference type="ARBA" id="ARBA00023136"/>
    </source>
</evidence>
<feature type="transmembrane region" description="Helical" evidence="6">
    <location>
        <begin position="87"/>
        <end position="105"/>
    </location>
</feature>
<proteinExistence type="inferred from homology"/>
<evidence type="ECO:0000256" key="1">
    <source>
        <dbReference type="ARBA" id="ARBA00004141"/>
    </source>
</evidence>
<dbReference type="GO" id="GO:0016020">
    <property type="term" value="C:membrane"/>
    <property type="evidence" value="ECO:0007669"/>
    <property type="project" value="UniProtKB-SubCell"/>
</dbReference>
<dbReference type="Proteomes" id="UP000193577">
    <property type="component" value="Unassembled WGS sequence"/>
</dbReference>
<feature type="transmembrane region" description="Helical" evidence="6">
    <location>
        <begin position="170"/>
        <end position="189"/>
    </location>
</feature>
<evidence type="ECO:0008006" key="9">
    <source>
        <dbReference type="Google" id="ProtNLM"/>
    </source>
</evidence>
<comment type="similarity">
    <text evidence="2">Belongs to the TMEM86 family.</text>
</comment>
<evidence type="ECO:0000256" key="6">
    <source>
        <dbReference type="SAM" id="Phobius"/>
    </source>
</evidence>
<evidence type="ECO:0000313" key="7">
    <source>
        <dbReference type="EMBL" id="OSC36104.1"/>
    </source>
</evidence>
<feature type="transmembrane region" description="Helical" evidence="6">
    <location>
        <begin position="111"/>
        <end position="133"/>
    </location>
</feature>
<feature type="transmembrane region" description="Helical" evidence="6">
    <location>
        <begin position="220"/>
        <end position="241"/>
    </location>
</feature>
<keyword evidence="8" id="KW-1185">Reference proteome</keyword>
<feature type="transmembrane region" description="Helical" evidence="6">
    <location>
        <begin position="196"/>
        <end position="214"/>
    </location>
</feature>
<reference evidence="7 8" key="1">
    <citation type="submission" date="2017-04" db="EMBL/GenBank/DDBJ databases">
        <title>The new phylogeny of genus Mycobacterium.</title>
        <authorList>
            <person name="Tortoli E."/>
            <person name="Trovato A."/>
            <person name="Cirillo D.M."/>
        </authorList>
    </citation>
    <scope>NUCLEOTIDE SEQUENCE [LARGE SCALE GENOMIC DNA]</scope>
    <source>
        <strain evidence="7 8">KCTC 19819</strain>
    </source>
</reference>
<evidence type="ECO:0000313" key="8">
    <source>
        <dbReference type="Proteomes" id="UP000193577"/>
    </source>
</evidence>
<feature type="transmembrane region" description="Helical" evidence="6">
    <location>
        <begin position="140"/>
        <end position="158"/>
    </location>
</feature>
<dbReference type="AlphaFoldDB" id="A0AA91PI01"/>
<feature type="transmembrane region" description="Helical" evidence="6">
    <location>
        <begin position="26"/>
        <end position="48"/>
    </location>
</feature>
<dbReference type="Pfam" id="PF07947">
    <property type="entry name" value="YhhN"/>
    <property type="match status" value="1"/>
</dbReference>
<evidence type="ECO:0000256" key="4">
    <source>
        <dbReference type="ARBA" id="ARBA00022989"/>
    </source>
</evidence>
<name>A0AA91PI01_9MYCO</name>
<organism evidence="7 8">
    <name type="scientific">Mycolicibacillus koreensis</name>
    <dbReference type="NCBI Taxonomy" id="1069220"/>
    <lineage>
        <taxon>Bacteria</taxon>
        <taxon>Bacillati</taxon>
        <taxon>Actinomycetota</taxon>
        <taxon>Actinomycetes</taxon>
        <taxon>Mycobacteriales</taxon>
        <taxon>Mycobacteriaceae</taxon>
        <taxon>Mycolicibacillus</taxon>
    </lineage>
</organism>
<accession>A0AA91PI01</accession>
<sequence>MGSMGGESADMTTPYARPATSWRARLWGAAAVAGIGYGAALIVIALQVPGAAELTGRFPAQPAAKAAMAVLLAAAAWTHPPIRERRWLVGALGFSALGDVLLAVPGWPPSFVGGLGAFLVAHLCFLAALVPLAAPTRARWVGVGLMVCASAGLLVWFWPRLLTEGLALPVTGYIGVLAAMVAAALLAGLPTAWTAGGAVCFAVSDAMIGIDRFVLDSETLAVSIWWCYAAAQLLITAGLFFRRGLSGPAARPAR</sequence>
<keyword evidence="5 6" id="KW-0472">Membrane</keyword>
<dbReference type="InterPro" id="IPR012506">
    <property type="entry name" value="TMEM86B-like"/>
</dbReference>
<evidence type="ECO:0000256" key="2">
    <source>
        <dbReference type="ARBA" id="ARBA00007375"/>
    </source>
</evidence>
<keyword evidence="3 6" id="KW-0812">Transmembrane</keyword>
<comment type="subcellular location">
    <subcellularLocation>
        <location evidence="1">Membrane</location>
        <topology evidence="1">Multi-pass membrane protein</topology>
    </subcellularLocation>
</comment>